<organism evidence="2 3">
    <name type="scientific">Rhodopirellula baltica (strain DSM 10527 / NCIMB 13988 / SH1)</name>
    <dbReference type="NCBI Taxonomy" id="243090"/>
    <lineage>
        <taxon>Bacteria</taxon>
        <taxon>Pseudomonadati</taxon>
        <taxon>Planctomycetota</taxon>
        <taxon>Planctomycetia</taxon>
        <taxon>Pirellulales</taxon>
        <taxon>Pirellulaceae</taxon>
        <taxon>Rhodopirellula</taxon>
    </lineage>
</organism>
<evidence type="ECO:0000313" key="2">
    <source>
        <dbReference type="EMBL" id="CAD79042.1"/>
    </source>
</evidence>
<gene>
    <name evidence="2" type="ordered locus">RB11300</name>
</gene>
<dbReference type="KEGG" id="rba:RB11300"/>
<keyword evidence="3" id="KW-1185">Reference proteome</keyword>
<dbReference type="InParanoid" id="Q7UEJ3"/>
<evidence type="ECO:0000313" key="3">
    <source>
        <dbReference type="Proteomes" id="UP000001025"/>
    </source>
</evidence>
<sequence length="51" mass="5915">MKLSRKSKNRTESSCPRKHGGVRKRDGWSAQLNIIVPNSEDKNRHRKSRPS</sequence>
<protein>
    <submittedName>
        <fullName evidence="2">Uncharacterized protein</fullName>
    </submittedName>
</protein>
<dbReference type="AlphaFoldDB" id="Q7UEJ3"/>
<evidence type="ECO:0000256" key="1">
    <source>
        <dbReference type="SAM" id="MobiDB-lite"/>
    </source>
</evidence>
<dbReference type="EMBL" id="BX294153">
    <property type="protein sequence ID" value="CAD79042.1"/>
    <property type="molecule type" value="Genomic_DNA"/>
</dbReference>
<feature type="region of interest" description="Disordered" evidence="1">
    <location>
        <begin position="1"/>
        <end position="51"/>
    </location>
</feature>
<dbReference type="STRING" id="243090.RB11300"/>
<accession>Q7UEJ3</accession>
<dbReference type="EnsemblBacteria" id="CAD79042">
    <property type="protein sequence ID" value="CAD79042"/>
    <property type="gene ID" value="RB11300"/>
</dbReference>
<dbReference type="HOGENOM" id="CLU_3103167_0_0_0"/>
<name>Q7UEJ3_RHOBA</name>
<dbReference type="Proteomes" id="UP000001025">
    <property type="component" value="Chromosome"/>
</dbReference>
<reference evidence="2 3" key="1">
    <citation type="journal article" date="2003" name="Proc. Natl. Acad. Sci. U.S.A.">
        <title>Complete genome sequence of the marine planctomycete Pirellula sp. strain 1.</title>
        <authorList>
            <person name="Gloeckner F.O."/>
            <person name="Kube M."/>
            <person name="Bauer M."/>
            <person name="Teeling H."/>
            <person name="Lombardot T."/>
            <person name="Ludwig W."/>
            <person name="Gade D."/>
            <person name="Beck A."/>
            <person name="Borzym K."/>
            <person name="Heitmann K."/>
            <person name="Rabus R."/>
            <person name="Schlesner H."/>
            <person name="Amann R."/>
            <person name="Reinhardt R."/>
        </authorList>
    </citation>
    <scope>NUCLEOTIDE SEQUENCE [LARGE SCALE GENOMIC DNA]</scope>
    <source>
        <strain evidence="3">DSM 10527 / NCIMB 13988 / SH1</strain>
    </source>
</reference>
<proteinExistence type="predicted"/>